<dbReference type="PANTHER" id="PTHR45138:SF9">
    <property type="entry name" value="DIGUANYLATE CYCLASE DGCM-RELATED"/>
    <property type="match status" value="1"/>
</dbReference>
<dbReference type="Gene3D" id="6.10.340.10">
    <property type="match status" value="1"/>
</dbReference>
<feature type="domain" description="GGDEF" evidence="4">
    <location>
        <begin position="339"/>
        <end position="476"/>
    </location>
</feature>
<dbReference type="Pfam" id="PF00990">
    <property type="entry name" value="GGDEF"/>
    <property type="match status" value="1"/>
</dbReference>
<keyword evidence="1" id="KW-0175">Coiled coil</keyword>
<evidence type="ECO:0000313" key="5">
    <source>
        <dbReference type="EMBL" id="MBD2150249.1"/>
    </source>
</evidence>
<dbReference type="InterPro" id="IPR043128">
    <property type="entry name" value="Rev_trsase/Diguanyl_cyclase"/>
</dbReference>
<reference evidence="5" key="2">
    <citation type="submission" date="2020-08" db="EMBL/GenBank/DDBJ databases">
        <authorList>
            <person name="Chen M."/>
            <person name="Teng W."/>
            <person name="Zhao L."/>
            <person name="Hu C."/>
            <person name="Zhou Y."/>
            <person name="Han B."/>
            <person name="Song L."/>
            <person name="Shu W."/>
        </authorList>
    </citation>
    <scope>NUCLEOTIDE SEQUENCE</scope>
    <source>
        <strain evidence="5">FACHB-1277</strain>
    </source>
</reference>
<dbReference type="InterPro" id="IPR035965">
    <property type="entry name" value="PAS-like_dom_sf"/>
</dbReference>
<evidence type="ECO:0000259" key="3">
    <source>
        <dbReference type="PROSITE" id="PS50113"/>
    </source>
</evidence>
<keyword evidence="2" id="KW-0472">Membrane</keyword>
<feature type="domain" description="PAC" evidence="3">
    <location>
        <begin position="207"/>
        <end position="261"/>
    </location>
</feature>
<sequence length="477" mass="53372">MMSLAKGLKGSNPASQAISQNNLDILQKLDLLTIIAIDEAAFTSDLSNNTNTIILLCGIAAILAIVIGSITSDWIIQPILQLNAVTKQISNIYFVKPKSQTRIQEIQELNNCFVEMTEHLQSSFESLVDQKLYVSNLLEAMPIGVAIHSADGALTYLNDVGQSLLKTKIIAVQTADNLHSTFQIYIANTDQLYPVDQLPSSQAIAGKTCYLDNLEIVHGDERIPLEAKAAPVFSIEGKVNGAVVVFRDISDRKKTERILADYNRKLEQDVQQRTLDLQQEIQERQQAELALRQIEIELTNANQELARLANIDGLTKIANRRGFNQRLELEWRRMMRESQPLALLLFDVDYFKLYNDHYGHQLGDRCLEKLAETVDLIMRRPADMVARYGGEEFVVILPNTNLEGAAIVAALIHQAIRNLAIPHQRSLVSEIVSVSLGISCFVPTLERSPDILISQADRALYNAKQQGRNCSKIFDEH</sequence>
<dbReference type="InterPro" id="IPR000700">
    <property type="entry name" value="PAS-assoc_C"/>
</dbReference>
<dbReference type="GO" id="GO:1902201">
    <property type="term" value="P:negative regulation of bacterial-type flagellum-dependent cell motility"/>
    <property type="evidence" value="ECO:0007669"/>
    <property type="project" value="TreeGrafter"/>
</dbReference>
<dbReference type="EMBL" id="JACJPY010000022">
    <property type="protein sequence ID" value="MBD2150249.1"/>
    <property type="molecule type" value="Genomic_DNA"/>
</dbReference>
<dbReference type="Gene3D" id="3.30.450.20">
    <property type="entry name" value="PAS domain"/>
    <property type="match status" value="1"/>
</dbReference>
<dbReference type="InterPro" id="IPR000160">
    <property type="entry name" value="GGDEF_dom"/>
</dbReference>
<dbReference type="AlphaFoldDB" id="A0A926US47"/>
<feature type="transmembrane region" description="Helical" evidence="2">
    <location>
        <begin position="53"/>
        <end position="76"/>
    </location>
</feature>
<dbReference type="PROSITE" id="PS50113">
    <property type="entry name" value="PAC"/>
    <property type="match status" value="1"/>
</dbReference>
<dbReference type="PANTHER" id="PTHR45138">
    <property type="entry name" value="REGULATORY COMPONENTS OF SENSORY TRANSDUCTION SYSTEM"/>
    <property type="match status" value="1"/>
</dbReference>
<dbReference type="PROSITE" id="PS50887">
    <property type="entry name" value="GGDEF"/>
    <property type="match status" value="1"/>
</dbReference>
<dbReference type="NCBIfam" id="TIGR00254">
    <property type="entry name" value="GGDEF"/>
    <property type="match status" value="1"/>
</dbReference>
<dbReference type="InterPro" id="IPR050469">
    <property type="entry name" value="Diguanylate_Cyclase"/>
</dbReference>
<keyword evidence="2" id="KW-1133">Transmembrane helix</keyword>
<keyword evidence="6" id="KW-1185">Reference proteome</keyword>
<feature type="coiled-coil region" evidence="1">
    <location>
        <begin position="252"/>
        <end position="311"/>
    </location>
</feature>
<proteinExistence type="predicted"/>
<dbReference type="FunFam" id="3.30.70.270:FF:000001">
    <property type="entry name" value="Diguanylate cyclase domain protein"/>
    <property type="match status" value="1"/>
</dbReference>
<organism evidence="5 6">
    <name type="scientific">Pseudanabaena cinerea FACHB-1277</name>
    <dbReference type="NCBI Taxonomy" id="2949581"/>
    <lineage>
        <taxon>Bacteria</taxon>
        <taxon>Bacillati</taxon>
        <taxon>Cyanobacteriota</taxon>
        <taxon>Cyanophyceae</taxon>
        <taxon>Pseudanabaenales</taxon>
        <taxon>Pseudanabaenaceae</taxon>
        <taxon>Pseudanabaena</taxon>
        <taxon>Pseudanabaena cinerea</taxon>
    </lineage>
</organism>
<evidence type="ECO:0000313" key="6">
    <source>
        <dbReference type="Proteomes" id="UP000631421"/>
    </source>
</evidence>
<evidence type="ECO:0000256" key="1">
    <source>
        <dbReference type="SAM" id="Coils"/>
    </source>
</evidence>
<evidence type="ECO:0000256" key="2">
    <source>
        <dbReference type="SAM" id="Phobius"/>
    </source>
</evidence>
<dbReference type="GO" id="GO:0043709">
    <property type="term" value="P:cell adhesion involved in single-species biofilm formation"/>
    <property type="evidence" value="ECO:0007669"/>
    <property type="project" value="TreeGrafter"/>
</dbReference>
<dbReference type="CDD" id="cd01949">
    <property type="entry name" value="GGDEF"/>
    <property type="match status" value="1"/>
</dbReference>
<dbReference type="InterPro" id="IPR029787">
    <property type="entry name" value="Nucleotide_cyclase"/>
</dbReference>
<reference evidence="5" key="1">
    <citation type="journal article" date="2015" name="ISME J.">
        <title>Draft Genome Sequence of Streptomyces incarnatus NRRL8089, which Produces the Nucleoside Antibiotic Sinefungin.</title>
        <authorList>
            <person name="Oshima K."/>
            <person name="Hattori M."/>
            <person name="Shimizu H."/>
            <person name="Fukuda K."/>
            <person name="Nemoto M."/>
            <person name="Inagaki K."/>
            <person name="Tamura T."/>
        </authorList>
    </citation>
    <scope>NUCLEOTIDE SEQUENCE</scope>
    <source>
        <strain evidence="5">FACHB-1277</strain>
    </source>
</reference>
<dbReference type="SUPFAM" id="SSF55073">
    <property type="entry name" value="Nucleotide cyclase"/>
    <property type="match status" value="1"/>
</dbReference>
<gene>
    <name evidence="5" type="ORF">H6F44_08980</name>
</gene>
<name>A0A926US47_9CYAN</name>
<accession>A0A926US47</accession>
<dbReference type="GO" id="GO:0052621">
    <property type="term" value="F:diguanylate cyclase activity"/>
    <property type="evidence" value="ECO:0007669"/>
    <property type="project" value="TreeGrafter"/>
</dbReference>
<protein>
    <submittedName>
        <fullName evidence="5">Diguanylate cyclase</fullName>
    </submittedName>
</protein>
<evidence type="ECO:0000259" key="4">
    <source>
        <dbReference type="PROSITE" id="PS50887"/>
    </source>
</evidence>
<dbReference type="Gene3D" id="3.30.70.270">
    <property type="match status" value="1"/>
</dbReference>
<dbReference type="SUPFAM" id="SSF55785">
    <property type="entry name" value="PYP-like sensor domain (PAS domain)"/>
    <property type="match status" value="1"/>
</dbReference>
<keyword evidence="2" id="KW-0812">Transmembrane</keyword>
<dbReference type="SMART" id="SM00267">
    <property type="entry name" value="GGDEF"/>
    <property type="match status" value="1"/>
</dbReference>
<dbReference type="Proteomes" id="UP000631421">
    <property type="component" value="Unassembled WGS sequence"/>
</dbReference>
<comment type="caution">
    <text evidence="5">The sequence shown here is derived from an EMBL/GenBank/DDBJ whole genome shotgun (WGS) entry which is preliminary data.</text>
</comment>
<dbReference type="GO" id="GO:0005886">
    <property type="term" value="C:plasma membrane"/>
    <property type="evidence" value="ECO:0007669"/>
    <property type="project" value="TreeGrafter"/>
</dbReference>